<feature type="domain" description="Tip attachment protein J central straight fiber" evidence="2">
    <location>
        <begin position="1087"/>
        <end position="1229"/>
    </location>
</feature>
<dbReference type="Pfam" id="PF24801">
    <property type="entry name" value="FNIII-A_GpJ"/>
    <property type="match status" value="1"/>
</dbReference>
<evidence type="ECO:0000259" key="2">
    <source>
        <dbReference type="Pfam" id="PF09327"/>
    </source>
</evidence>
<dbReference type="InterPro" id="IPR055385">
    <property type="entry name" value="GpJ_HDII-ins2"/>
</dbReference>
<evidence type="ECO:0000313" key="5">
    <source>
        <dbReference type="EMBL" id="CAD92751.1"/>
    </source>
</evidence>
<organism evidence="5">
    <name type="scientific">Pasteurella multocida</name>
    <dbReference type="NCBI Taxonomy" id="747"/>
    <lineage>
        <taxon>Bacteria</taxon>
        <taxon>Pseudomonadati</taxon>
        <taxon>Pseudomonadota</taxon>
        <taxon>Gammaproteobacteria</taxon>
        <taxon>Pasteurellales</taxon>
        <taxon>Pasteurellaceae</taxon>
        <taxon>Pasteurella</taxon>
    </lineage>
</organism>
<sequence length="1370" mass="151186">MGGRKGGGGHTPYEAPESGQSKQFVSIVEIVSEGQIKGLVDGVKSVYLDNTPLQASDDSYNFKNVEAQGRIGTQDQEVMEGFNTSEKEIAVSTQVKKLTPITRTVTDRKVSRLRLTLGVQSLFHQNEKGDTYGSKVDFTITIGERSHLVSISGKYSSQYLKQVEFGDLPPVPFQVKVERVNADSKSQRLQNNTIWASYTEIIETQFAYPNTAILGIRFDSEYFSSIPTRTYEIYGIEMKVPSNYDPVNRTYTGLWDGTFKVAWSNNPAWVLYDLMTNKRYGLGWRLGSFNVDKWTLYQVAQYCDQLVPDGFGGKEPRFTCNAWLTEQRKAYDVINDICSIFRAMPVWNGQEFTVVMDRPADPVWTYTNANVISGEFSYQYSAQKARHNEIHVEYVDASDSYERKIEIISDDDLIRRHGLNIKKVTAFGCTSRGQAFRTGKWILETERLETKTVTFAVGAEGLMHLPGDIIRIADCHYADTNIGGRVLAVDGRKVTLDREITPWDKSYLTYINQEAKHTDIRIVNVNGNEVTLESEPVGLAEFGVWSLTTQEINVQLFRALTINEEEQGQYTIVALQHEPQKEAIVDNGAVFEPRETTLSTAGLDKVSHVNVQANGDGVALSFDYVVKHSAMVKYQIKLYKAGTFYKIFDDLTSPNYKFTGLPDGEYTAEIRAKNEQGQLSEAVTKSFNISFAVSELTTVSKVFGILLQWKNPVFANPNSAIEIWTSTDNQFENARKLVSLSYPTSEYLFSGLGVNEKHYFWVRMIDTANGNAGEFTKSVVGTSEKSGKKLVEYIQGQVTKSTLAKDLAQEITQIQATASEATDSAKMALSRIDSEATTRAEQIKQEGESIKASVRKEYEKNASAISNLEKTTQDHALQISTVHSKFNQLEIGGRNLLKHSEKLNKNWGKNGGVTLDTDHGIATLTANGRLVALSQVLIEDQVEVKDGKVVLSFDALSNKSGKLNLRLRRYTGSTYSDISAYVTVDSRDYKRYSVVFDYQKSEGQTRLSVEIVTYEKDGTVFNIKKPKLELGNIVTDWTPAPEDVDSTLSEVNASISSLKNTTAEKEKAFSQEVSTVKAEIVGAKALITSSSQAISSLDGKVQSMYTLKTETVAGGRKAIAGIALGADGQTAESQVIIFANKFAIADPNSNALKTPFVISTHNGRSQVALAGDLIVDDSITGNKIQANSTITAPNINGGVVNGGSFTGGSIDIGNGNFTVDSAGNLTAKNGVFSGRLDGATGRFKGELEVTKLIGGGVIEQIVATMTKTGTRSVRYAYSVYDRDGDRTRYGTVYVPIYATTISIDPYPLDRYVKIGDELSFVLKANQAFTKKYERVGTFLQDNGRATPVDPDKNLLIISYALSDTGTISFS</sequence>
<dbReference type="EMBL" id="AJ566110">
    <property type="protein sequence ID" value="CAD92751.1"/>
    <property type="molecule type" value="Genomic_DNA"/>
</dbReference>
<evidence type="ECO:0000259" key="3">
    <source>
        <dbReference type="Pfam" id="PF13550"/>
    </source>
</evidence>
<dbReference type="InterPro" id="IPR053171">
    <property type="entry name" value="Viral_Tip_Attach_Protein"/>
</dbReference>
<dbReference type="InterPro" id="IPR032876">
    <property type="entry name" value="J_dom"/>
</dbReference>
<feature type="domain" description="Tip attachment protein J HDII-ins2" evidence="4">
    <location>
        <begin position="85"/>
        <end position="203"/>
    </location>
</feature>
<feature type="compositionally biased region" description="Gly residues" evidence="1">
    <location>
        <begin position="1"/>
        <end position="10"/>
    </location>
</feature>
<proteinExistence type="predicted"/>
<protein>
    <recommendedName>
        <fullName evidence="6">Host specificity protein J</fullName>
    </recommendedName>
</protein>
<accession>Q70LN5</accession>
<dbReference type="PANTHER" id="PTHR36251:SF2">
    <property type="entry name" value="GIFSY-2 PROPHAGE HOST SPECIFICITY PROTEIN J, PHAGE LAMBDA"/>
    <property type="match status" value="1"/>
</dbReference>
<dbReference type="Pfam" id="PF13550">
    <property type="entry name" value="Phage-tail_3"/>
    <property type="match status" value="1"/>
</dbReference>
<feature type="region of interest" description="Disordered" evidence="1">
    <location>
        <begin position="1"/>
        <end position="20"/>
    </location>
</feature>
<evidence type="ECO:0000259" key="4">
    <source>
        <dbReference type="Pfam" id="PF24801"/>
    </source>
</evidence>
<evidence type="ECO:0000256" key="1">
    <source>
        <dbReference type="SAM" id="MobiDB-lite"/>
    </source>
</evidence>
<dbReference type="Pfam" id="PF09327">
    <property type="entry name" value="Phage_Tail_Tip"/>
    <property type="match status" value="1"/>
</dbReference>
<dbReference type="PANTHER" id="PTHR36251">
    <property type="entry name" value="FELS-1 PROPHAGE HOST SPECIFICITY PROTEIN-RELATED"/>
    <property type="match status" value="1"/>
</dbReference>
<reference evidence="5" key="1">
    <citation type="journal article" date="2004" name="Mol. Microbiol.">
        <title>The Pasteurella multocida toxin is encoded within a lysogenic bacteriophage.</title>
        <authorList>
            <person name="Pullinger G.D."/>
            <person name="Bevir T."/>
            <person name="Lax A.J."/>
        </authorList>
    </citation>
    <scope>NUCLEOTIDE SEQUENCE</scope>
</reference>
<feature type="domain" description="Tip attachment protein J" evidence="3">
    <location>
        <begin position="325"/>
        <end position="487"/>
    </location>
</feature>
<name>Q70LN5_PASMD</name>
<dbReference type="InterPro" id="IPR015406">
    <property type="entry name" value="GpJ_CSF"/>
</dbReference>
<evidence type="ECO:0008006" key="6">
    <source>
        <dbReference type="Google" id="ProtNLM"/>
    </source>
</evidence>